<dbReference type="InterPro" id="IPR013785">
    <property type="entry name" value="Aldolase_TIM"/>
</dbReference>
<dbReference type="KEGG" id="ssab:SSABA_v1c04070"/>
<protein>
    <submittedName>
        <fullName evidence="3">Outer surface protein</fullName>
    </submittedName>
</protein>
<dbReference type="HOGENOM" id="CLU_065324_1_0_14"/>
<evidence type="ECO:0000259" key="2">
    <source>
        <dbReference type="Pfam" id="PF19200"/>
    </source>
</evidence>
<dbReference type="InterPro" id="IPR008589">
    <property type="entry name" value="MupG"/>
</dbReference>
<evidence type="ECO:0000313" key="3">
    <source>
        <dbReference type="EMBL" id="AHI53816.1"/>
    </source>
</evidence>
<evidence type="ECO:0000313" key="4">
    <source>
        <dbReference type="Proteomes" id="UP000019265"/>
    </source>
</evidence>
<dbReference type="InterPro" id="IPR017853">
    <property type="entry name" value="GH"/>
</dbReference>
<dbReference type="InterPro" id="IPR043797">
    <property type="entry name" value="MupG_N"/>
</dbReference>
<keyword evidence="4" id="KW-1185">Reference proteome</keyword>
<dbReference type="Pfam" id="PF19200">
    <property type="entry name" value="MupG_N"/>
    <property type="match status" value="1"/>
</dbReference>
<dbReference type="InterPro" id="IPR043894">
    <property type="entry name" value="MupG_C"/>
</dbReference>
<dbReference type="PANTHER" id="PTHR38435:SF1">
    <property type="entry name" value="DUF871 DOMAIN-CONTAINING PROTEIN"/>
    <property type="match status" value="1"/>
</dbReference>
<name>W6AA03_9MOLU</name>
<dbReference type="SUPFAM" id="SSF51445">
    <property type="entry name" value="(Trans)glycosidases"/>
    <property type="match status" value="1"/>
</dbReference>
<dbReference type="AlphaFoldDB" id="W6AA03"/>
<dbReference type="InterPro" id="IPR029000">
    <property type="entry name" value="Cyclophilin-like_dom_sf"/>
</dbReference>
<gene>
    <name evidence="3" type="ORF">SSABA_v1c04070</name>
</gene>
<evidence type="ECO:0000259" key="1">
    <source>
        <dbReference type="Pfam" id="PF05913"/>
    </source>
</evidence>
<reference evidence="3 4" key="1">
    <citation type="journal article" date="2014" name="Genome Biol. Evol.">
        <title>Molecular evolution of the substrate utilization strategies and putative virulence factors in mosquito-associated Spiroplasma species.</title>
        <authorList>
            <person name="Chang T.H."/>
            <person name="Lo W.S."/>
            <person name="Ku C."/>
            <person name="Chen L.L."/>
            <person name="Kuo C.H."/>
        </authorList>
    </citation>
    <scope>NUCLEOTIDE SEQUENCE [LARGE SCALE GENOMIC DNA]</scope>
    <source>
        <strain evidence="3">Ar-1343</strain>
    </source>
</reference>
<dbReference type="PANTHER" id="PTHR38435">
    <property type="match status" value="1"/>
</dbReference>
<dbReference type="STRING" id="1276257.SSABA_v1c04070"/>
<dbReference type="RefSeq" id="WP_025250954.1">
    <property type="nucleotide sequence ID" value="NZ_CP006934.1"/>
</dbReference>
<sequence length="363" mass="42266">MREIGISIYPEQSSFKNNLDYLKKSANLGFKILFLSVLQFDENNFLKYQENYFQLIEEAKKLGFYIILDVADGAFKLFKCDINNLEPFAKLGVNCLRLDAPLLPSQVALATYNEFKIDIQINMSNNDSFINNILDFKPIKNKLSGSHNFYPLEDSGLPLAFFIDSSKRYKKFNLTTMAFVGSKNDNQGPVPEAQKLVTLENHRKLEIEIQAKHLFATNLIDWVIIGNAFASDEELIALSQLQREYISFKIDLPKNQLFEIENKILFDNLHFRRGDISEFVIRSTSVRPKYKDFKIQPTRLKKVFQRGDVVILNDNANHYKGELQIILKDNYLDKDQKFNFIENLADQVAILDYIEPWTKFIFY</sequence>
<dbReference type="SUPFAM" id="SSF50891">
    <property type="entry name" value="Cyclophilin-like"/>
    <property type="match status" value="1"/>
</dbReference>
<feature type="domain" description="6-phospho-N-acetylmuramidase C-terminal" evidence="1">
    <location>
        <begin position="254"/>
        <end position="362"/>
    </location>
</feature>
<dbReference type="Proteomes" id="UP000019265">
    <property type="component" value="Chromosome"/>
</dbReference>
<dbReference type="PATRIC" id="fig|1276257.3.peg.417"/>
<feature type="domain" description="6-phospho-N-acetylmuramidase N-terminal" evidence="2">
    <location>
        <begin position="4"/>
        <end position="240"/>
    </location>
</feature>
<dbReference type="eggNOG" id="COG3589">
    <property type="taxonomic scope" value="Bacteria"/>
</dbReference>
<dbReference type="OrthoDB" id="5809921at2"/>
<dbReference type="Gene3D" id="3.20.20.70">
    <property type="entry name" value="Aldolase class I"/>
    <property type="match status" value="1"/>
</dbReference>
<dbReference type="Pfam" id="PF05913">
    <property type="entry name" value="MupG_C"/>
    <property type="match status" value="1"/>
</dbReference>
<accession>W6AA03</accession>
<proteinExistence type="predicted"/>
<organism evidence="3 4">
    <name type="scientific">Spiroplasma sabaudiense Ar-1343</name>
    <dbReference type="NCBI Taxonomy" id="1276257"/>
    <lineage>
        <taxon>Bacteria</taxon>
        <taxon>Bacillati</taxon>
        <taxon>Mycoplasmatota</taxon>
        <taxon>Mollicutes</taxon>
        <taxon>Entomoplasmatales</taxon>
        <taxon>Spiroplasmataceae</taxon>
        <taxon>Spiroplasma</taxon>
    </lineage>
</organism>
<dbReference type="EMBL" id="CP006934">
    <property type="protein sequence ID" value="AHI53816.1"/>
    <property type="molecule type" value="Genomic_DNA"/>
</dbReference>
<dbReference type="Gene3D" id="2.40.100.10">
    <property type="entry name" value="Cyclophilin-like"/>
    <property type="match status" value="1"/>
</dbReference>